<organism evidence="9 10">
    <name type="scientific">Streptomyces albidocamelliae</name>
    <dbReference type="NCBI Taxonomy" id="2981135"/>
    <lineage>
        <taxon>Bacteria</taxon>
        <taxon>Bacillati</taxon>
        <taxon>Actinomycetota</taxon>
        <taxon>Actinomycetes</taxon>
        <taxon>Kitasatosporales</taxon>
        <taxon>Streptomycetaceae</taxon>
        <taxon>Streptomyces</taxon>
    </lineage>
</organism>
<dbReference type="SUPFAM" id="SSF48452">
    <property type="entry name" value="TPR-like"/>
    <property type="match status" value="2"/>
</dbReference>
<dbReference type="InterPro" id="IPR002182">
    <property type="entry name" value="NB-ARC"/>
</dbReference>
<reference evidence="9" key="1">
    <citation type="submission" date="2022-10" db="EMBL/GenBank/DDBJ databases">
        <authorList>
            <person name="Mo P."/>
        </authorList>
    </citation>
    <scope>NUCLEOTIDE SEQUENCE</scope>
    <source>
        <strain evidence="9">HUAS 14-6</strain>
    </source>
</reference>
<feature type="compositionally biased region" description="Low complexity" evidence="7">
    <location>
        <begin position="264"/>
        <end position="273"/>
    </location>
</feature>
<protein>
    <submittedName>
        <fullName evidence="9">NB-ARC domain-containing protein</fullName>
    </submittedName>
</protein>
<evidence type="ECO:0000256" key="5">
    <source>
        <dbReference type="ARBA" id="ARBA00023163"/>
    </source>
</evidence>
<evidence type="ECO:0000259" key="8">
    <source>
        <dbReference type="PROSITE" id="PS51755"/>
    </source>
</evidence>
<dbReference type="PANTHER" id="PTHR35807">
    <property type="entry name" value="TRANSCRIPTIONAL REGULATOR REDD-RELATED"/>
    <property type="match status" value="1"/>
</dbReference>
<keyword evidence="5" id="KW-0804">Transcription</keyword>
<dbReference type="RefSeq" id="WP_263279164.1">
    <property type="nucleotide sequence ID" value="NZ_CP106795.1"/>
</dbReference>
<evidence type="ECO:0000313" key="10">
    <source>
        <dbReference type="Proteomes" id="UP001060733"/>
    </source>
</evidence>
<dbReference type="SUPFAM" id="SSF52540">
    <property type="entry name" value="P-loop containing nucleoside triphosphate hydrolases"/>
    <property type="match status" value="1"/>
</dbReference>
<dbReference type="Pfam" id="PF03704">
    <property type="entry name" value="BTAD"/>
    <property type="match status" value="1"/>
</dbReference>
<comment type="similarity">
    <text evidence="1">Belongs to the AfsR/DnrI/RedD regulatory family.</text>
</comment>
<feature type="region of interest" description="Disordered" evidence="7">
    <location>
        <begin position="251"/>
        <end position="292"/>
    </location>
</feature>
<accession>A0ABY6EW34</accession>
<dbReference type="PROSITE" id="PS51755">
    <property type="entry name" value="OMPR_PHOB"/>
    <property type="match status" value="1"/>
</dbReference>
<dbReference type="InterPro" id="IPR027417">
    <property type="entry name" value="P-loop_NTPase"/>
</dbReference>
<evidence type="ECO:0000256" key="7">
    <source>
        <dbReference type="SAM" id="MobiDB-lite"/>
    </source>
</evidence>
<dbReference type="SUPFAM" id="SSF46894">
    <property type="entry name" value="C-terminal effector domain of the bipartite response regulators"/>
    <property type="match status" value="1"/>
</dbReference>
<dbReference type="SMART" id="SM00862">
    <property type="entry name" value="Trans_reg_C"/>
    <property type="match status" value="1"/>
</dbReference>
<dbReference type="Pfam" id="PF00486">
    <property type="entry name" value="Trans_reg_C"/>
    <property type="match status" value="1"/>
</dbReference>
<dbReference type="InterPro" id="IPR016032">
    <property type="entry name" value="Sig_transdc_resp-reg_C-effctor"/>
</dbReference>
<sequence>MRFRVLGPVRMDPRTPTAAKPRVVLATLLVQSNNVISTHSLIDELWGVAPPRTAATTLQVYVSQLRKALLAEGGPEPEPGRQPLLTQPPGYVMRVGPDDLDLTVFESLRARGRAAFEEREYATASRLLAESLALWSGPALSGIPHGPSLQTTAIRLEELRSEVLEQRIAADLKLGRHQELIGELMALAHEFPMRETLHELLMVALYRSGRQSDAVRAFHRVRRTLVDELGVEPDASLKRVLSRVLASDPALAWHPGRRPPRPRAVPSRAAPAGASGGTVRGAGAGAGSDTAVRVRSSAQAGAAAGAAAGAGHPPGSAAAPAAPLLWLPPALTDFTGRDAELARYTTLFAESRTGTRPCVVAVSGRPGVGKTALAVQLAHHAEEFSGRVLVSLRDSAGRALTERAALIALLRRLMRPGDGPEELPGEPDELADLLHRTARGRDLLIVLDDVVAEAQVRLLLSAVADACVVLTSRRPLGALEQARHLVLDVLDRPASESLLLATGGPRMAQDPAAVAEIARLCGRLPLALRVAAGALAVRPHWTPADLARRLGDERTRLAALSLGDLDVRGGLLAAYQEVPEAERQAFRTLGLAPLPDFPLWVAESLLDLAPEAAEERLEELVRAQLLEARRPADDAGEVRYGYHPLLRSLALETAAEVDGPAAVAEAVARLGRACLLRARAADARLAPGRDRLASVLVTDLGDLAGHDPAAAAPLRWLQAESAGLLGVLRGLHAGGHWDLVCALASALGGYYEACALWDDWEASHEQALDAARRSGNAVAEAALLRSVGDLSWQRRHTGRAVDCHRHAARLFALAGDGIGAARCLTGEADVLLGQGEPERAGALYRQALARARSAGDARGCADARRGLALLALVEGRPADCLAELDACAAAAAALGDVRWHGYARRTADHVRAQRRTGPAAWSRLEIRPGVWLMNPPAATSGRG</sequence>
<dbReference type="Gene3D" id="3.40.50.300">
    <property type="entry name" value="P-loop containing nucleotide triphosphate hydrolases"/>
    <property type="match status" value="1"/>
</dbReference>
<dbReference type="PRINTS" id="PR00364">
    <property type="entry name" value="DISEASERSIST"/>
</dbReference>
<dbReference type="InterPro" id="IPR011990">
    <property type="entry name" value="TPR-like_helical_dom_sf"/>
</dbReference>
<feature type="DNA-binding region" description="OmpR/PhoB-type" evidence="6">
    <location>
        <begin position="1"/>
        <end position="95"/>
    </location>
</feature>
<evidence type="ECO:0000256" key="4">
    <source>
        <dbReference type="ARBA" id="ARBA00023125"/>
    </source>
</evidence>
<dbReference type="Proteomes" id="UP001060733">
    <property type="component" value="Chromosome"/>
</dbReference>
<evidence type="ECO:0000256" key="6">
    <source>
        <dbReference type="PROSITE-ProRule" id="PRU01091"/>
    </source>
</evidence>
<dbReference type="Gene3D" id="1.25.40.10">
    <property type="entry name" value="Tetratricopeptide repeat domain"/>
    <property type="match status" value="2"/>
</dbReference>
<evidence type="ECO:0000256" key="1">
    <source>
        <dbReference type="ARBA" id="ARBA00005820"/>
    </source>
</evidence>
<dbReference type="InterPro" id="IPR036388">
    <property type="entry name" value="WH-like_DNA-bd_sf"/>
</dbReference>
<evidence type="ECO:0000256" key="2">
    <source>
        <dbReference type="ARBA" id="ARBA00023012"/>
    </source>
</evidence>
<evidence type="ECO:0000313" key="9">
    <source>
        <dbReference type="EMBL" id="UXY38625.1"/>
    </source>
</evidence>
<keyword evidence="10" id="KW-1185">Reference proteome</keyword>
<name>A0ABY6EW34_9ACTN</name>
<dbReference type="PANTHER" id="PTHR35807:SF1">
    <property type="entry name" value="TRANSCRIPTIONAL REGULATOR REDD"/>
    <property type="match status" value="1"/>
</dbReference>
<gene>
    <name evidence="9" type="ORF">N8I86_30165</name>
</gene>
<keyword evidence="4 6" id="KW-0238">DNA-binding</keyword>
<dbReference type="CDD" id="cd15831">
    <property type="entry name" value="BTAD"/>
    <property type="match status" value="1"/>
</dbReference>
<evidence type="ECO:0000256" key="3">
    <source>
        <dbReference type="ARBA" id="ARBA00023015"/>
    </source>
</evidence>
<feature type="compositionally biased region" description="Gly residues" evidence="7">
    <location>
        <begin position="274"/>
        <end position="286"/>
    </location>
</feature>
<feature type="domain" description="OmpR/PhoB-type" evidence="8">
    <location>
        <begin position="1"/>
        <end position="95"/>
    </location>
</feature>
<dbReference type="Pfam" id="PF00931">
    <property type="entry name" value="NB-ARC"/>
    <property type="match status" value="1"/>
</dbReference>
<dbReference type="EMBL" id="CP106795">
    <property type="protein sequence ID" value="UXY38625.1"/>
    <property type="molecule type" value="Genomic_DNA"/>
</dbReference>
<keyword evidence="3" id="KW-0805">Transcription regulation</keyword>
<dbReference type="SMART" id="SM01043">
    <property type="entry name" value="BTAD"/>
    <property type="match status" value="1"/>
</dbReference>
<dbReference type="InterPro" id="IPR001867">
    <property type="entry name" value="OmpR/PhoB-type_DNA-bd"/>
</dbReference>
<dbReference type="InterPro" id="IPR005158">
    <property type="entry name" value="BTAD"/>
</dbReference>
<proteinExistence type="inferred from homology"/>
<dbReference type="InterPro" id="IPR051677">
    <property type="entry name" value="AfsR-DnrI-RedD_regulator"/>
</dbReference>
<dbReference type="Gene3D" id="1.10.10.10">
    <property type="entry name" value="Winged helix-like DNA-binding domain superfamily/Winged helix DNA-binding domain"/>
    <property type="match status" value="1"/>
</dbReference>
<keyword evidence="2" id="KW-0902">Two-component regulatory system</keyword>